<dbReference type="Gene3D" id="3.40.50.150">
    <property type="entry name" value="Vaccinia Virus protein VP39"/>
    <property type="match status" value="1"/>
</dbReference>
<proteinExistence type="predicted"/>
<dbReference type="EMBL" id="JAUQYP010000001">
    <property type="protein sequence ID" value="MDO8108084.1"/>
    <property type="molecule type" value="Genomic_DNA"/>
</dbReference>
<reference evidence="7 8" key="1">
    <citation type="submission" date="2023-07" db="EMBL/GenBank/DDBJ databases">
        <title>Description of novel actinomycetes strains, isolated from tidal flat sediment.</title>
        <authorList>
            <person name="Lu C."/>
        </authorList>
    </citation>
    <scope>NUCLEOTIDE SEQUENCE [LARGE SCALE GENOMIC DNA]</scope>
    <source>
        <strain evidence="7 8">SYSU T00b441</strain>
    </source>
</reference>
<evidence type="ECO:0000256" key="2">
    <source>
        <dbReference type="ARBA" id="ARBA00022603"/>
    </source>
</evidence>
<evidence type="ECO:0000256" key="1">
    <source>
        <dbReference type="ARBA" id="ARBA00012771"/>
    </source>
</evidence>
<dbReference type="InterPro" id="IPR050320">
    <property type="entry name" value="N5-glutamine_MTase"/>
</dbReference>
<accession>A0ABT9DCP7</accession>
<keyword evidence="4" id="KW-0949">S-adenosyl-L-methionine</keyword>
<comment type="catalytic activity">
    <reaction evidence="5">
        <text>L-glutaminyl-[peptide chain release factor] + S-adenosyl-L-methionine = N(5)-methyl-L-glutaminyl-[peptide chain release factor] + S-adenosyl-L-homocysteine + H(+)</text>
        <dbReference type="Rhea" id="RHEA:42896"/>
        <dbReference type="Rhea" id="RHEA-COMP:10271"/>
        <dbReference type="Rhea" id="RHEA-COMP:10272"/>
        <dbReference type="ChEBI" id="CHEBI:15378"/>
        <dbReference type="ChEBI" id="CHEBI:30011"/>
        <dbReference type="ChEBI" id="CHEBI:57856"/>
        <dbReference type="ChEBI" id="CHEBI:59789"/>
        <dbReference type="ChEBI" id="CHEBI:61891"/>
        <dbReference type="EC" id="2.1.1.297"/>
    </reaction>
</comment>
<dbReference type="CDD" id="cd02440">
    <property type="entry name" value="AdoMet_MTases"/>
    <property type="match status" value="1"/>
</dbReference>
<dbReference type="PANTHER" id="PTHR18895:SF74">
    <property type="entry name" value="MTRF1L RELEASE FACTOR GLUTAMINE METHYLTRANSFERASE"/>
    <property type="match status" value="1"/>
</dbReference>
<comment type="caution">
    <text evidence="7">The sequence shown here is derived from an EMBL/GenBank/DDBJ whole genome shotgun (WGS) entry which is preliminary data.</text>
</comment>
<evidence type="ECO:0000259" key="6">
    <source>
        <dbReference type="Pfam" id="PF05175"/>
    </source>
</evidence>
<dbReference type="InterPro" id="IPR004556">
    <property type="entry name" value="HemK-like"/>
</dbReference>
<evidence type="ECO:0000256" key="5">
    <source>
        <dbReference type="ARBA" id="ARBA00048391"/>
    </source>
</evidence>
<dbReference type="InterPro" id="IPR029063">
    <property type="entry name" value="SAM-dependent_MTases_sf"/>
</dbReference>
<dbReference type="SUPFAM" id="SSF53335">
    <property type="entry name" value="S-adenosyl-L-methionine-dependent methyltransferases"/>
    <property type="match status" value="1"/>
</dbReference>
<dbReference type="Pfam" id="PF05175">
    <property type="entry name" value="MTS"/>
    <property type="match status" value="1"/>
</dbReference>
<evidence type="ECO:0000313" key="8">
    <source>
        <dbReference type="Proteomes" id="UP001232536"/>
    </source>
</evidence>
<dbReference type="NCBIfam" id="TIGR03704">
    <property type="entry name" value="PrmC_rel_meth"/>
    <property type="match status" value="1"/>
</dbReference>
<dbReference type="PANTHER" id="PTHR18895">
    <property type="entry name" value="HEMK METHYLTRANSFERASE"/>
    <property type="match status" value="1"/>
</dbReference>
<keyword evidence="8" id="KW-1185">Reference proteome</keyword>
<keyword evidence="2" id="KW-0489">Methyltransferase</keyword>
<dbReference type="InterPro" id="IPR007848">
    <property type="entry name" value="Small_mtfrase_dom"/>
</dbReference>
<dbReference type="Gene3D" id="1.10.8.10">
    <property type="entry name" value="DNA helicase RuvA subunit, C-terminal domain"/>
    <property type="match status" value="1"/>
</dbReference>
<dbReference type="RefSeq" id="WP_304601673.1">
    <property type="nucleotide sequence ID" value="NZ_JAUQYP010000001.1"/>
</dbReference>
<protein>
    <recommendedName>
        <fullName evidence="1">peptide chain release factor N(5)-glutamine methyltransferase</fullName>
        <ecNumber evidence="1">2.1.1.297</ecNumber>
    </recommendedName>
</protein>
<organism evidence="7 8">
    <name type="scientific">Actinotalea lenta</name>
    <dbReference type="NCBI Taxonomy" id="3064654"/>
    <lineage>
        <taxon>Bacteria</taxon>
        <taxon>Bacillati</taxon>
        <taxon>Actinomycetota</taxon>
        <taxon>Actinomycetes</taxon>
        <taxon>Micrococcales</taxon>
        <taxon>Cellulomonadaceae</taxon>
        <taxon>Actinotalea</taxon>
    </lineage>
</organism>
<sequence>MDLVARLRSAGCVFAEEEAALLRAEASDAETLERWVARRVAGEPLEVVLGWAAFAGLRLNVAPGVFVPRTRTRLLADLAVRHLADRPRPVVVDLCCGTGAVGLLVASRVPDVLLHAVDLDPAAVACARQNLSSVAGTVHLGDLDAPLPDALRGRVDVLLANAPYVPTDAIAAMPPEARDHEARTALDGGTDGLDVLRRVVARAPRWLAPDGVLVVECGEDQVGELAQAVSAAGLQPRAVRAPDLGATALVAAPRPSPVPGPPGT</sequence>
<dbReference type="InterPro" id="IPR022446">
    <property type="entry name" value="MeTrfrase_put"/>
</dbReference>
<evidence type="ECO:0000256" key="4">
    <source>
        <dbReference type="ARBA" id="ARBA00022691"/>
    </source>
</evidence>
<evidence type="ECO:0000313" key="7">
    <source>
        <dbReference type="EMBL" id="MDO8108084.1"/>
    </source>
</evidence>
<evidence type="ECO:0000256" key="3">
    <source>
        <dbReference type="ARBA" id="ARBA00022679"/>
    </source>
</evidence>
<gene>
    <name evidence="7" type="ORF">Q6348_12855</name>
</gene>
<keyword evidence="3" id="KW-0808">Transferase</keyword>
<name>A0ABT9DCP7_9CELL</name>
<feature type="domain" description="Methyltransferase small" evidence="6">
    <location>
        <begin position="62"/>
        <end position="167"/>
    </location>
</feature>
<dbReference type="EC" id="2.1.1.297" evidence="1"/>
<dbReference type="Proteomes" id="UP001232536">
    <property type="component" value="Unassembled WGS sequence"/>
</dbReference>
<dbReference type="NCBIfam" id="TIGR00536">
    <property type="entry name" value="hemK_fam"/>
    <property type="match status" value="1"/>
</dbReference>